<accession>A0A2H1CS82</accession>
<dbReference type="InterPro" id="IPR010441">
    <property type="entry name" value="CH_2"/>
</dbReference>
<keyword evidence="4" id="KW-1185">Reference proteome</keyword>
<comment type="caution">
    <text evidence="3">The sequence shown here is derived from an EMBL/GenBank/DDBJ whole genome shotgun (WGS) entry which is preliminary data.</text>
</comment>
<evidence type="ECO:0000313" key="4">
    <source>
        <dbReference type="Proteomes" id="UP000230066"/>
    </source>
</evidence>
<dbReference type="InterPro" id="IPR001715">
    <property type="entry name" value="CH_dom"/>
</dbReference>
<dbReference type="SUPFAM" id="SSF47576">
    <property type="entry name" value="Calponin-homology domain, CH-domain"/>
    <property type="match status" value="1"/>
</dbReference>
<dbReference type="GO" id="GO:0051493">
    <property type="term" value="P:regulation of cytoskeleton organization"/>
    <property type="evidence" value="ECO:0007669"/>
    <property type="project" value="TreeGrafter"/>
</dbReference>
<sequence length="256" mass="29538">MSEMDDVVLQGLYMWVDKVPLSRVKKNIARDFSDGVMMAELMKHFFPKYVNTHNFTACNSVESKKKNWQLLNWKVFKKLNFELSDDVIESLALAKPGTIEKVLLLLKTKIEHMVSDERGRAYDCRPESDRFKSSPVRRISPGKNTRLKKTSSLQMIPRNNSPPPNSTSRHVQNRTAKGSSNHMFSGDHSPAYSGANCDFVTREVFEEKMQECLQLEETVEILTAKIRRLEHLIRLKDNRIDDLQKALNGPRVKMLK</sequence>
<dbReference type="AlphaFoldDB" id="A0A2H1CS82"/>
<dbReference type="Proteomes" id="UP000230066">
    <property type="component" value="Unassembled WGS sequence"/>
</dbReference>
<name>A0A2H1CS82_FASHE</name>
<gene>
    <name evidence="3" type="ORF">D915_001444</name>
</gene>
<dbReference type="EMBL" id="JXXN02000326">
    <property type="protein sequence ID" value="THD27779.1"/>
    <property type="molecule type" value="Genomic_DNA"/>
</dbReference>
<dbReference type="PANTHER" id="PTHR12509">
    <property type="entry name" value="SPERMATOGENESIS-ASSOCIATED 4-RELATED"/>
    <property type="match status" value="1"/>
</dbReference>
<dbReference type="PANTHER" id="PTHR12509:SF9">
    <property type="entry name" value="SPERM FLAGELLAR PROTEIN 1 ISOFORM X1"/>
    <property type="match status" value="1"/>
</dbReference>
<dbReference type="GO" id="GO:0005930">
    <property type="term" value="C:axoneme"/>
    <property type="evidence" value="ECO:0007669"/>
    <property type="project" value="TreeGrafter"/>
</dbReference>
<keyword evidence="3" id="KW-0282">Flagellum</keyword>
<dbReference type="PROSITE" id="PS50021">
    <property type="entry name" value="CH"/>
    <property type="match status" value="1"/>
</dbReference>
<dbReference type="FunFam" id="1.10.418.10:FF:000059">
    <property type="entry name" value="RIKEN cDNA 6430531B16 gene"/>
    <property type="match status" value="1"/>
</dbReference>
<feature type="region of interest" description="Disordered" evidence="2">
    <location>
        <begin position="124"/>
        <end position="187"/>
    </location>
</feature>
<evidence type="ECO:0000256" key="2">
    <source>
        <dbReference type="SAM" id="MobiDB-lite"/>
    </source>
</evidence>
<dbReference type="InterPro" id="IPR036872">
    <property type="entry name" value="CH_dom_sf"/>
</dbReference>
<evidence type="ECO:0000256" key="1">
    <source>
        <dbReference type="SAM" id="Coils"/>
    </source>
</evidence>
<feature type="coiled-coil region" evidence="1">
    <location>
        <begin position="205"/>
        <end position="246"/>
    </location>
</feature>
<organism evidence="3 4">
    <name type="scientific">Fasciola hepatica</name>
    <name type="common">Liver fluke</name>
    <dbReference type="NCBI Taxonomy" id="6192"/>
    <lineage>
        <taxon>Eukaryota</taxon>
        <taxon>Metazoa</taxon>
        <taxon>Spiralia</taxon>
        <taxon>Lophotrochozoa</taxon>
        <taxon>Platyhelminthes</taxon>
        <taxon>Trematoda</taxon>
        <taxon>Digenea</taxon>
        <taxon>Plagiorchiida</taxon>
        <taxon>Echinostomata</taxon>
        <taxon>Echinostomatoidea</taxon>
        <taxon>Fasciolidae</taxon>
        <taxon>Fasciola</taxon>
    </lineage>
</organism>
<keyword evidence="3" id="KW-0969">Cilium</keyword>
<protein>
    <submittedName>
        <fullName evidence="3">Sperm flagellar protein 1</fullName>
    </submittedName>
</protein>
<proteinExistence type="predicted"/>
<dbReference type="InterPro" id="IPR052111">
    <property type="entry name" value="Spermatogenesis_Ciliary_MAP"/>
</dbReference>
<dbReference type="Pfam" id="PF06294">
    <property type="entry name" value="CH_2"/>
    <property type="match status" value="1"/>
</dbReference>
<keyword evidence="1" id="KW-0175">Coiled coil</keyword>
<reference evidence="3" key="1">
    <citation type="submission" date="2019-03" db="EMBL/GenBank/DDBJ databases">
        <title>Improved annotation for the trematode Fasciola hepatica.</title>
        <authorList>
            <person name="Choi Y.-J."/>
            <person name="Martin J."/>
            <person name="Mitreva M."/>
        </authorList>
    </citation>
    <scope>NUCLEOTIDE SEQUENCE [LARGE SCALE GENOMIC DNA]</scope>
</reference>
<evidence type="ECO:0000313" key="3">
    <source>
        <dbReference type="EMBL" id="THD27779.1"/>
    </source>
</evidence>
<dbReference type="Gene3D" id="1.10.418.10">
    <property type="entry name" value="Calponin-like domain"/>
    <property type="match status" value="1"/>
</dbReference>
<dbReference type="GO" id="GO:0008017">
    <property type="term" value="F:microtubule binding"/>
    <property type="evidence" value="ECO:0007669"/>
    <property type="project" value="TreeGrafter"/>
</dbReference>
<feature type="compositionally biased region" description="Polar residues" evidence="2">
    <location>
        <begin position="169"/>
        <end position="183"/>
    </location>
</feature>
<keyword evidence="3" id="KW-0966">Cell projection</keyword>